<proteinExistence type="predicted"/>
<reference evidence="1" key="1">
    <citation type="submission" date="2021-01" db="EMBL/GenBank/DDBJ databases">
        <authorList>
            <person name="Corre E."/>
            <person name="Pelletier E."/>
            <person name="Niang G."/>
            <person name="Scheremetjew M."/>
            <person name="Finn R."/>
            <person name="Kale V."/>
            <person name="Holt S."/>
            <person name="Cochrane G."/>
            <person name="Meng A."/>
            <person name="Brown T."/>
            <person name="Cohen L."/>
        </authorList>
    </citation>
    <scope>NUCLEOTIDE SEQUENCE</scope>
    <source>
        <strain evidence="1">WS</strain>
    </source>
</reference>
<dbReference type="EMBL" id="HBGD01011180">
    <property type="protein sequence ID" value="CAD9085955.1"/>
    <property type="molecule type" value="Transcribed_RNA"/>
</dbReference>
<evidence type="ECO:0000313" key="1">
    <source>
        <dbReference type="EMBL" id="CAD9085955.1"/>
    </source>
</evidence>
<gene>
    <name evidence="1" type="ORF">PCOS0759_LOCUS9209</name>
</gene>
<evidence type="ECO:0008006" key="2">
    <source>
        <dbReference type="Google" id="ProtNLM"/>
    </source>
</evidence>
<sequence length="275" mass="31099">MPKSVSIENHYVSGKFNARNGTFLSCRKPSSLSRAEIESVMHLKQRQAAEKLGISVSSLQRKFKVFFPHCKWTKVAHELEREGTSERSGHTCSVTNAHRVKAAAEQGVQSAQMRKNVDSQVSDKEIFALVRENVSGANNVFRQNSHGIQLRHRLHEIIVQCENILHLGRISTESLHNSSYDRPEMKQRGQKRIVTFGGNGQWTGARTDHLSITRHSSELLPEIQPHDWISLKHAQNFIPVNHSPLNSPPGTRFLMRLLGDQFSKLSQSVSRGRQT</sequence>
<organism evidence="1">
    <name type="scientific">Percolomonas cosmopolitus</name>
    <dbReference type="NCBI Taxonomy" id="63605"/>
    <lineage>
        <taxon>Eukaryota</taxon>
        <taxon>Discoba</taxon>
        <taxon>Heterolobosea</taxon>
        <taxon>Tetramitia</taxon>
        <taxon>Eutetramitia</taxon>
        <taxon>Percolomonadidae</taxon>
        <taxon>Percolomonas</taxon>
    </lineage>
</organism>
<accession>A0A7S1KU04</accession>
<protein>
    <recommendedName>
        <fullName evidence="2">RWP-RK domain-containing protein</fullName>
    </recommendedName>
</protein>
<name>A0A7S1KU04_9EUKA</name>
<dbReference type="AlphaFoldDB" id="A0A7S1KU04"/>